<sequence>MRIKNEDYMDITNIYNLFEKCSRLYMDKIMVYESNNQYSYSYIRNRVYYRRRELENYGFKKGDILLVCSQDHISILELMLACWSLQGIVAIVNYELKRLDKELMKEYINPKMIYEDKELQTYSVTLADTITPDLCNAAYISFSTGTSNKPKGIVHSHRGLILNAKKINAYLKLSHNDKCLNLKPLHHVASLSSLILPSIMAGSELHFKRNDDLLSTTTYVYEKKITFIDVSATVLKYISYFSERQVLDCPLRIISVNGEHLSAEEITNIKEKFPNALIYYAYGMSEAGPRITYLDTDLYPNKLESVGKPLEEIELSILNHDEHNQLEGERKIGEIVINTPSLMIGYYKNNLLTNKIIGDGLLKTGDLGYLDKEGFLYVLGRVDGQISRGGVAIYPYEIEDMIKMMPRVTDCVVTESKDTMNGNRVIAFVSVSDHVEVKDIYNFCNSNLPLYLVPQSIFIVDEIPMKNGKLLRTKL</sequence>
<feature type="domain" description="AMP-dependent synthetase/ligase" evidence="1">
    <location>
        <begin position="19"/>
        <end position="347"/>
    </location>
</feature>
<dbReference type="Proteomes" id="UP001233836">
    <property type="component" value="Unassembled WGS sequence"/>
</dbReference>
<dbReference type="InterPro" id="IPR000873">
    <property type="entry name" value="AMP-dep_synth/lig_dom"/>
</dbReference>
<dbReference type="Pfam" id="PF13193">
    <property type="entry name" value="AMP-binding_C"/>
    <property type="match status" value="1"/>
</dbReference>
<dbReference type="SUPFAM" id="SSF56801">
    <property type="entry name" value="Acetyl-CoA synthetase-like"/>
    <property type="match status" value="1"/>
</dbReference>
<dbReference type="CDD" id="cd04433">
    <property type="entry name" value="AFD_class_I"/>
    <property type="match status" value="1"/>
</dbReference>
<dbReference type="InterPro" id="IPR050237">
    <property type="entry name" value="ATP-dep_AMP-bd_enzyme"/>
</dbReference>
<dbReference type="InterPro" id="IPR045851">
    <property type="entry name" value="AMP-bd_C_sf"/>
</dbReference>
<dbReference type="Gene3D" id="3.40.50.12780">
    <property type="entry name" value="N-terminal domain of ligase-like"/>
    <property type="match status" value="1"/>
</dbReference>
<keyword evidence="4" id="KW-1185">Reference proteome</keyword>
<proteinExistence type="predicted"/>
<dbReference type="PANTHER" id="PTHR43767:SF1">
    <property type="entry name" value="NONRIBOSOMAL PEPTIDE SYNTHASE PES1 (EUROFUNG)-RELATED"/>
    <property type="match status" value="1"/>
</dbReference>
<dbReference type="RefSeq" id="WP_307220356.1">
    <property type="nucleotide sequence ID" value="NZ_JAUSTI010000019.1"/>
</dbReference>
<dbReference type="GO" id="GO:0004467">
    <property type="term" value="F:long-chain fatty acid-CoA ligase activity"/>
    <property type="evidence" value="ECO:0007669"/>
    <property type="project" value="UniProtKB-EC"/>
</dbReference>
<evidence type="ECO:0000313" key="4">
    <source>
        <dbReference type="Proteomes" id="UP001233836"/>
    </source>
</evidence>
<dbReference type="EC" id="6.2.1.3" evidence="3"/>
<comment type="caution">
    <text evidence="3">The sequence shown here is derived from an EMBL/GenBank/DDBJ whole genome shotgun (WGS) entry which is preliminary data.</text>
</comment>
<accession>A0ABT9WJF9</accession>
<keyword evidence="3" id="KW-0436">Ligase</keyword>
<dbReference type="Pfam" id="PF00501">
    <property type="entry name" value="AMP-binding"/>
    <property type="match status" value="1"/>
</dbReference>
<name>A0ABT9WJF9_9BACL</name>
<evidence type="ECO:0000313" key="3">
    <source>
        <dbReference type="EMBL" id="MDQ0173384.1"/>
    </source>
</evidence>
<evidence type="ECO:0000259" key="2">
    <source>
        <dbReference type="Pfam" id="PF13193"/>
    </source>
</evidence>
<gene>
    <name evidence="3" type="ORF">J2T19_004877</name>
</gene>
<dbReference type="PANTHER" id="PTHR43767">
    <property type="entry name" value="LONG-CHAIN-FATTY-ACID--COA LIGASE"/>
    <property type="match status" value="1"/>
</dbReference>
<evidence type="ECO:0000259" key="1">
    <source>
        <dbReference type="Pfam" id="PF00501"/>
    </source>
</evidence>
<dbReference type="InterPro" id="IPR025110">
    <property type="entry name" value="AMP-bd_C"/>
</dbReference>
<dbReference type="EMBL" id="JAUSTI010000019">
    <property type="protein sequence ID" value="MDQ0173384.1"/>
    <property type="molecule type" value="Genomic_DNA"/>
</dbReference>
<protein>
    <submittedName>
        <fullName evidence="3">Long-chain acyl-CoA synthetase</fullName>
        <ecNumber evidence="3">6.2.1.3</ecNumber>
    </submittedName>
</protein>
<organism evidence="3 4">
    <name type="scientific">Paenibacillus tundrae</name>
    <dbReference type="NCBI Taxonomy" id="528187"/>
    <lineage>
        <taxon>Bacteria</taxon>
        <taxon>Bacillati</taxon>
        <taxon>Bacillota</taxon>
        <taxon>Bacilli</taxon>
        <taxon>Bacillales</taxon>
        <taxon>Paenibacillaceae</taxon>
        <taxon>Paenibacillus</taxon>
    </lineage>
</organism>
<dbReference type="Gene3D" id="3.30.300.30">
    <property type="match status" value="1"/>
</dbReference>
<reference evidence="3 4" key="1">
    <citation type="submission" date="2023-07" db="EMBL/GenBank/DDBJ databases">
        <title>Sorghum-associated microbial communities from plants grown in Nebraska, USA.</title>
        <authorList>
            <person name="Schachtman D."/>
        </authorList>
    </citation>
    <scope>NUCLEOTIDE SEQUENCE [LARGE SCALE GENOMIC DNA]</scope>
    <source>
        <strain evidence="3 4">DS1314</strain>
    </source>
</reference>
<dbReference type="InterPro" id="IPR042099">
    <property type="entry name" value="ANL_N_sf"/>
</dbReference>
<feature type="domain" description="AMP-binding enzyme C-terminal" evidence="2">
    <location>
        <begin position="397"/>
        <end position="466"/>
    </location>
</feature>